<dbReference type="InterPro" id="IPR001646">
    <property type="entry name" value="5peptide_repeat"/>
</dbReference>
<dbReference type="Proteomes" id="UP000670947">
    <property type="component" value="Unassembled WGS sequence"/>
</dbReference>
<keyword evidence="2" id="KW-1185">Reference proteome</keyword>
<evidence type="ECO:0000313" key="2">
    <source>
        <dbReference type="Proteomes" id="UP000670947"/>
    </source>
</evidence>
<organism evidence="1 2">
    <name type="scientific">Paenibacillus artemisiicola</name>
    <dbReference type="NCBI Taxonomy" id="1172618"/>
    <lineage>
        <taxon>Bacteria</taxon>
        <taxon>Bacillati</taxon>
        <taxon>Bacillota</taxon>
        <taxon>Bacilli</taxon>
        <taxon>Bacillales</taxon>
        <taxon>Paenibacillaceae</taxon>
        <taxon>Paenibacillus</taxon>
    </lineage>
</organism>
<dbReference type="Pfam" id="PF00805">
    <property type="entry name" value="Pentapeptide"/>
    <property type="match status" value="1"/>
</dbReference>
<sequence>MVNLRGAYLIAADLRGSDLSDTIAQVYYDGSLPQNDRLPSCAIGHLA</sequence>
<dbReference type="RefSeq" id="WP_208846066.1">
    <property type="nucleotide sequence ID" value="NZ_JAGGDJ010000001.1"/>
</dbReference>
<name>A0ABS3W473_9BACL</name>
<accession>A0ABS3W473</accession>
<protein>
    <submittedName>
        <fullName evidence="1">Pentapeptide repeat-containing protein</fullName>
    </submittedName>
</protein>
<gene>
    <name evidence="1" type="ORF">I8J29_02800</name>
</gene>
<dbReference type="EMBL" id="JAGGDJ010000001">
    <property type="protein sequence ID" value="MBO7743109.1"/>
    <property type="molecule type" value="Genomic_DNA"/>
</dbReference>
<reference evidence="1 2" key="1">
    <citation type="submission" date="2021-03" db="EMBL/GenBank/DDBJ databases">
        <title>Paenibacillus artemisicola MWE-103 whole genome sequence.</title>
        <authorList>
            <person name="Ham Y.J."/>
        </authorList>
    </citation>
    <scope>NUCLEOTIDE SEQUENCE [LARGE SCALE GENOMIC DNA]</scope>
    <source>
        <strain evidence="1 2">MWE-103</strain>
    </source>
</reference>
<evidence type="ECO:0000313" key="1">
    <source>
        <dbReference type="EMBL" id="MBO7743109.1"/>
    </source>
</evidence>
<comment type="caution">
    <text evidence="1">The sequence shown here is derived from an EMBL/GenBank/DDBJ whole genome shotgun (WGS) entry which is preliminary data.</text>
</comment>
<proteinExistence type="predicted"/>